<organism evidence="3 4">
    <name type="scientific">Candidatus Staskawiczbacteria bacterium RIFCSPHIGHO2_02_FULL_33_16</name>
    <dbReference type="NCBI Taxonomy" id="1802204"/>
    <lineage>
        <taxon>Bacteria</taxon>
        <taxon>Candidatus Staskawicziibacteriota</taxon>
    </lineage>
</organism>
<dbReference type="InterPro" id="IPR036291">
    <property type="entry name" value="NAD(P)-bd_dom_sf"/>
</dbReference>
<dbReference type="InterPro" id="IPR001509">
    <property type="entry name" value="Epimerase_deHydtase"/>
</dbReference>
<sequence length="307" mass="34733">MKNKIKKILITGSSGTIGTRLFEELLALSYDVIGFDKNHNKWNSNLDKLTIIGDLLKKEDTKKIPADIDIIVHFAANARVYDLVLEPDLALENIVTTYNVLDFTRRNGIKRVIFSSSREVYGNKKEIISKETDVNIQLCESPYAASKVSDEALVYSFSKCYGIDYIVCRFSNVYGMYDESERFIPLMIRKLKKNGDVEIFGKEKILDFTYIDDCVGGVIGCIEKFDNVKNNVFNIASGKGTKLIDVAKIIKKNVNSKSRILIGNNRPGEVVGYIANISKAKKLLEYMPKTSIHEGVKKSINWYRNNV</sequence>
<evidence type="ECO:0000313" key="4">
    <source>
        <dbReference type="Proteomes" id="UP000179183"/>
    </source>
</evidence>
<dbReference type="Pfam" id="PF01370">
    <property type="entry name" value="Epimerase"/>
    <property type="match status" value="1"/>
</dbReference>
<dbReference type="Gene3D" id="3.40.50.720">
    <property type="entry name" value="NAD(P)-binding Rossmann-like Domain"/>
    <property type="match status" value="1"/>
</dbReference>
<dbReference type="Gene3D" id="3.90.25.10">
    <property type="entry name" value="UDP-galactose 4-epimerase, domain 1"/>
    <property type="match status" value="1"/>
</dbReference>
<dbReference type="SUPFAM" id="SSF51735">
    <property type="entry name" value="NAD(P)-binding Rossmann-fold domains"/>
    <property type="match status" value="1"/>
</dbReference>
<accession>A0A1G2HWR3</accession>
<gene>
    <name evidence="3" type="ORF">A3D34_00045</name>
</gene>
<comment type="similarity">
    <text evidence="1">Belongs to the NAD(P)-dependent epimerase/dehydratase family.</text>
</comment>
<dbReference type="PRINTS" id="PR01713">
    <property type="entry name" value="NUCEPIMERASE"/>
</dbReference>
<proteinExistence type="inferred from homology"/>
<feature type="domain" description="NAD-dependent epimerase/dehydratase" evidence="2">
    <location>
        <begin position="8"/>
        <end position="236"/>
    </location>
</feature>
<dbReference type="EMBL" id="MHOQ01000024">
    <property type="protein sequence ID" value="OGZ66640.1"/>
    <property type="molecule type" value="Genomic_DNA"/>
</dbReference>
<name>A0A1G2HWR3_9BACT</name>
<protein>
    <recommendedName>
        <fullName evidence="2">NAD-dependent epimerase/dehydratase domain-containing protein</fullName>
    </recommendedName>
</protein>
<evidence type="ECO:0000313" key="3">
    <source>
        <dbReference type="EMBL" id="OGZ66640.1"/>
    </source>
</evidence>
<comment type="caution">
    <text evidence="3">The sequence shown here is derived from an EMBL/GenBank/DDBJ whole genome shotgun (WGS) entry which is preliminary data.</text>
</comment>
<dbReference type="AlphaFoldDB" id="A0A1G2HWR3"/>
<dbReference type="Proteomes" id="UP000179183">
    <property type="component" value="Unassembled WGS sequence"/>
</dbReference>
<dbReference type="PANTHER" id="PTHR43000">
    <property type="entry name" value="DTDP-D-GLUCOSE 4,6-DEHYDRATASE-RELATED"/>
    <property type="match status" value="1"/>
</dbReference>
<evidence type="ECO:0000256" key="1">
    <source>
        <dbReference type="ARBA" id="ARBA00007637"/>
    </source>
</evidence>
<reference evidence="3 4" key="1">
    <citation type="journal article" date="2016" name="Nat. Commun.">
        <title>Thousands of microbial genomes shed light on interconnected biogeochemical processes in an aquifer system.</title>
        <authorList>
            <person name="Anantharaman K."/>
            <person name="Brown C.T."/>
            <person name="Hug L.A."/>
            <person name="Sharon I."/>
            <person name="Castelle C.J."/>
            <person name="Probst A.J."/>
            <person name="Thomas B.C."/>
            <person name="Singh A."/>
            <person name="Wilkins M.J."/>
            <person name="Karaoz U."/>
            <person name="Brodie E.L."/>
            <person name="Williams K.H."/>
            <person name="Hubbard S.S."/>
            <person name="Banfield J.F."/>
        </authorList>
    </citation>
    <scope>NUCLEOTIDE SEQUENCE [LARGE SCALE GENOMIC DNA]</scope>
</reference>
<evidence type="ECO:0000259" key="2">
    <source>
        <dbReference type="Pfam" id="PF01370"/>
    </source>
</evidence>